<keyword evidence="1" id="KW-0732">Signal</keyword>
<name>A0A0N4TZI7_BRUPA</name>
<reference evidence="2 3" key="2">
    <citation type="submission" date="2018-11" db="EMBL/GenBank/DDBJ databases">
        <authorList>
            <consortium name="Pathogen Informatics"/>
        </authorList>
    </citation>
    <scope>NUCLEOTIDE SEQUENCE [LARGE SCALE GENOMIC DNA]</scope>
</reference>
<reference evidence="4" key="1">
    <citation type="submission" date="2017-02" db="UniProtKB">
        <authorList>
            <consortium name="WormBaseParasite"/>
        </authorList>
    </citation>
    <scope>IDENTIFICATION</scope>
</reference>
<evidence type="ECO:0000313" key="4">
    <source>
        <dbReference type="WBParaSite" id="BPAG_0001445701-mRNA-1"/>
    </source>
</evidence>
<dbReference type="WBParaSite" id="BPAG_0001445701-mRNA-1">
    <property type="protein sequence ID" value="BPAG_0001445701-mRNA-1"/>
    <property type="gene ID" value="BPAG_0001445701"/>
</dbReference>
<evidence type="ECO:0000313" key="3">
    <source>
        <dbReference type="Proteomes" id="UP000278627"/>
    </source>
</evidence>
<dbReference type="AlphaFoldDB" id="A0A0N4TZI7"/>
<proteinExistence type="predicted"/>
<keyword evidence="3" id="KW-1185">Reference proteome</keyword>
<feature type="signal peptide" evidence="1">
    <location>
        <begin position="1"/>
        <end position="21"/>
    </location>
</feature>
<dbReference type="EMBL" id="UZAD01013635">
    <property type="protein sequence ID" value="VDN95570.1"/>
    <property type="molecule type" value="Genomic_DNA"/>
</dbReference>
<evidence type="ECO:0000256" key="1">
    <source>
        <dbReference type="SAM" id="SignalP"/>
    </source>
</evidence>
<gene>
    <name evidence="2" type="ORF">BPAG_LOCUS14385</name>
</gene>
<organism evidence="4">
    <name type="scientific">Brugia pahangi</name>
    <name type="common">Filarial nematode worm</name>
    <dbReference type="NCBI Taxonomy" id="6280"/>
    <lineage>
        <taxon>Eukaryota</taxon>
        <taxon>Metazoa</taxon>
        <taxon>Ecdysozoa</taxon>
        <taxon>Nematoda</taxon>
        <taxon>Chromadorea</taxon>
        <taxon>Rhabditida</taxon>
        <taxon>Spirurina</taxon>
        <taxon>Spiruromorpha</taxon>
        <taxon>Filarioidea</taxon>
        <taxon>Onchocercidae</taxon>
        <taxon>Brugia</taxon>
    </lineage>
</organism>
<sequence>MLRFLNLSGLLIILLKESILSDQFVLFGKNLDEWQLKDNQLLRSYQSIEQQGNIYEHPLCQRNCTELNPETVLQNCPALQRGLTCGKYKVYHYHRRCLTATVYCQRNMTNIKEVAVYVAVTGTDLNANKTGLFVLPYIDKNEISVPQIIVEKAHHGNGNMGELVCDSSGTWILHDINYRYMVQHLFCLVVEARNLNYLLDIRRPKFDRVTPSVPYQRGDPKFFEQS</sequence>
<accession>A0A0N4TZI7</accession>
<protein>
    <submittedName>
        <fullName evidence="4">Kazal-like domain-containing protein</fullName>
    </submittedName>
</protein>
<evidence type="ECO:0000313" key="2">
    <source>
        <dbReference type="EMBL" id="VDN95570.1"/>
    </source>
</evidence>
<dbReference type="Proteomes" id="UP000278627">
    <property type="component" value="Unassembled WGS sequence"/>
</dbReference>
<feature type="chain" id="PRO_5043122383" evidence="1">
    <location>
        <begin position="22"/>
        <end position="226"/>
    </location>
</feature>